<dbReference type="EMBL" id="PXYY01000019">
    <property type="protein sequence ID" value="PSJ80696.1"/>
    <property type="molecule type" value="Genomic_DNA"/>
</dbReference>
<evidence type="ECO:0000259" key="1">
    <source>
        <dbReference type="Pfam" id="PF04575"/>
    </source>
</evidence>
<accession>A0A2P7U147</accession>
<name>A0A2P7U147_9NEIS</name>
<keyword evidence="3" id="KW-1185">Reference proteome</keyword>
<comment type="caution">
    <text evidence="2">The sequence shown here is derived from an EMBL/GenBank/DDBJ whole genome shotgun (WGS) entry which is preliminary data.</text>
</comment>
<evidence type="ECO:0000313" key="2">
    <source>
        <dbReference type="EMBL" id="PSJ80696.1"/>
    </source>
</evidence>
<gene>
    <name evidence="2" type="ORF">C7N83_04745</name>
</gene>
<dbReference type="Proteomes" id="UP000241868">
    <property type="component" value="Unassembled WGS sequence"/>
</dbReference>
<dbReference type="InterPro" id="IPR007655">
    <property type="entry name" value="Slam_C"/>
</dbReference>
<organism evidence="2 3">
    <name type="scientific">Neisseria iguanae</name>
    <dbReference type="NCBI Taxonomy" id="90242"/>
    <lineage>
        <taxon>Bacteria</taxon>
        <taxon>Pseudomonadati</taxon>
        <taxon>Pseudomonadota</taxon>
        <taxon>Betaproteobacteria</taxon>
        <taxon>Neisseriales</taxon>
        <taxon>Neisseriaceae</taxon>
        <taxon>Neisseria</taxon>
    </lineage>
</organism>
<dbReference type="AlphaFoldDB" id="A0A2P7U147"/>
<evidence type="ECO:0000313" key="3">
    <source>
        <dbReference type="Proteomes" id="UP000241868"/>
    </source>
</evidence>
<dbReference type="RefSeq" id="WP_106741002.1">
    <property type="nucleotide sequence ID" value="NZ_PXYY01000019.1"/>
</dbReference>
<dbReference type="Pfam" id="PF04575">
    <property type="entry name" value="SlipAM"/>
    <property type="match status" value="1"/>
</dbReference>
<proteinExistence type="predicted"/>
<protein>
    <recommendedName>
        <fullName evidence="1">Surface lipoprotein assembly modifier C-terminal domain-containing protein</fullName>
    </recommendedName>
</protein>
<dbReference type="OrthoDB" id="8601272at2"/>
<feature type="domain" description="Surface lipoprotein assembly modifier C-terminal" evidence="1">
    <location>
        <begin position="3"/>
        <end position="91"/>
    </location>
</feature>
<sequence length="91" mass="10710">MAEWPSLSGLQSRLSAQYGQRRYKGQALNTDFVYHPQKNYEAVFSASFSHPKLSYRGLTPKLTWETRKPRSTPKWAKRSQQQLFVEIEKNF</sequence>
<reference evidence="2 3" key="1">
    <citation type="submission" date="2018-03" db="EMBL/GenBank/DDBJ databases">
        <title>Neisseria weixii sp. nov., isolated from the intestinal contents of Tibetan Plateau pika (Ochotona curzoniae) in Yushu, Qinghai Province, China.</title>
        <authorList>
            <person name="Gui Z."/>
        </authorList>
    </citation>
    <scope>NUCLEOTIDE SEQUENCE [LARGE SCALE GENOMIC DNA]</scope>
    <source>
        <strain evidence="2 3">ATCC 51483</strain>
    </source>
</reference>